<keyword evidence="2" id="KW-0408">Iron</keyword>
<gene>
    <name evidence="6" type="ORF">HHU12_13940</name>
</gene>
<dbReference type="PIRSF" id="PIRSF006232">
    <property type="entry name" value="Pirin"/>
    <property type="match status" value="1"/>
</dbReference>
<organism evidence="6 7">
    <name type="scientific">Flammeovirga aprica JL-4</name>
    <dbReference type="NCBI Taxonomy" id="694437"/>
    <lineage>
        <taxon>Bacteria</taxon>
        <taxon>Pseudomonadati</taxon>
        <taxon>Bacteroidota</taxon>
        <taxon>Cytophagia</taxon>
        <taxon>Cytophagales</taxon>
        <taxon>Flammeovirgaceae</taxon>
        <taxon>Flammeovirga</taxon>
    </lineage>
</organism>
<dbReference type="AlphaFoldDB" id="A0A7X9X9U2"/>
<feature type="binding site" evidence="2">
    <location>
        <position position="76"/>
    </location>
    <ligand>
        <name>Fe cation</name>
        <dbReference type="ChEBI" id="CHEBI:24875"/>
    </ligand>
</feature>
<feature type="binding site" evidence="2">
    <location>
        <position position="118"/>
    </location>
    <ligand>
        <name>Fe cation</name>
        <dbReference type="ChEBI" id="CHEBI:24875"/>
    </ligand>
</feature>
<evidence type="ECO:0000259" key="5">
    <source>
        <dbReference type="Pfam" id="PF05726"/>
    </source>
</evidence>
<comment type="caution">
    <text evidence="6">The sequence shown here is derived from an EMBL/GenBank/DDBJ whole genome shotgun (WGS) entry which is preliminary data.</text>
</comment>
<evidence type="ECO:0000259" key="4">
    <source>
        <dbReference type="Pfam" id="PF02678"/>
    </source>
</evidence>
<dbReference type="InterPro" id="IPR003829">
    <property type="entry name" value="Pirin_N_dom"/>
</dbReference>
<evidence type="ECO:0000256" key="1">
    <source>
        <dbReference type="ARBA" id="ARBA00008416"/>
    </source>
</evidence>
<comment type="cofactor">
    <cofactor evidence="2">
        <name>Fe cation</name>
        <dbReference type="ChEBI" id="CHEBI:24875"/>
    </cofactor>
    <text evidence="2">Binds 1 Fe cation per subunit.</text>
</comment>
<dbReference type="SUPFAM" id="SSF51182">
    <property type="entry name" value="RmlC-like cupins"/>
    <property type="match status" value="1"/>
</dbReference>
<dbReference type="InterPro" id="IPR012093">
    <property type="entry name" value="Pirin"/>
</dbReference>
<feature type="binding site" evidence="2">
    <location>
        <position position="74"/>
    </location>
    <ligand>
        <name>Fe cation</name>
        <dbReference type="ChEBI" id="CHEBI:24875"/>
    </ligand>
</feature>
<accession>A0A7X9X9U2</accession>
<feature type="domain" description="Pirin C-terminal" evidence="5">
    <location>
        <begin position="208"/>
        <end position="309"/>
    </location>
</feature>
<comment type="similarity">
    <text evidence="1 3">Belongs to the pirin family.</text>
</comment>
<dbReference type="Proteomes" id="UP000576082">
    <property type="component" value="Unassembled WGS sequence"/>
</dbReference>
<evidence type="ECO:0000313" key="6">
    <source>
        <dbReference type="EMBL" id="NME69071.1"/>
    </source>
</evidence>
<dbReference type="InterPro" id="IPR011051">
    <property type="entry name" value="RmlC_Cupin_sf"/>
</dbReference>
<evidence type="ECO:0000313" key="7">
    <source>
        <dbReference type="Proteomes" id="UP000576082"/>
    </source>
</evidence>
<dbReference type="RefSeq" id="WP_169657356.1">
    <property type="nucleotide sequence ID" value="NZ_JABANE010000034.1"/>
</dbReference>
<dbReference type="InterPro" id="IPR014710">
    <property type="entry name" value="RmlC-like_jellyroll"/>
</dbReference>
<evidence type="ECO:0000256" key="3">
    <source>
        <dbReference type="RuleBase" id="RU003457"/>
    </source>
</evidence>
<dbReference type="InterPro" id="IPR008778">
    <property type="entry name" value="Pirin_C_dom"/>
</dbReference>
<keyword evidence="7" id="KW-1185">Reference proteome</keyword>
<dbReference type="GO" id="GO:0046872">
    <property type="term" value="F:metal ion binding"/>
    <property type="evidence" value="ECO:0007669"/>
    <property type="project" value="UniProtKB-KW"/>
</dbReference>
<sequence>MENQKIYSVQSIGNQWPTLDPFLFTAHHKEVYPKGNEDMSISVPLEGRNIGSDFSGKDGFSMYHGRKIPGFPYHPHRGFETVTIVEEGLADHSDSLGSAGRFGEGDVQWMTAGAGVQHSEMFPLLNTEKENPLELFQIWLNLPKKDKMASPSYKMLWHEDIPIVNKKDNNGNDINIKVIAGAYGVQKPLSPTPDSWASDTSNKVAIWRVKLSPSAIWKLPKDSSEVNRVLYFYRGNEITVEDKHVDKNSLFHINPTEEITVRAGDTDTFVLLLQGVPINEPVAQHGPFVMNSKEELQQAFADYQRTEFGGWPWDKKEMVHDKERGRFALHADGVLEER</sequence>
<dbReference type="Pfam" id="PF02678">
    <property type="entry name" value="Pirin"/>
    <property type="match status" value="1"/>
</dbReference>
<name>A0A7X9X9U2_9BACT</name>
<dbReference type="CDD" id="cd02909">
    <property type="entry name" value="cupin_pirin_N"/>
    <property type="match status" value="1"/>
</dbReference>
<feature type="domain" description="Pirin N-terminal" evidence="4">
    <location>
        <begin position="57"/>
        <end position="140"/>
    </location>
</feature>
<dbReference type="PANTHER" id="PTHR13903:SF8">
    <property type="entry name" value="PIRIN"/>
    <property type="match status" value="1"/>
</dbReference>
<dbReference type="EMBL" id="JABANE010000034">
    <property type="protein sequence ID" value="NME69071.1"/>
    <property type="molecule type" value="Genomic_DNA"/>
</dbReference>
<dbReference type="Gene3D" id="2.60.120.10">
    <property type="entry name" value="Jelly Rolls"/>
    <property type="match status" value="2"/>
</dbReference>
<keyword evidence="2" id="KW-0479">Metal-binding</keyword>
<evidence type="ECO:0000256" key="2">
    <source>
        <dbReference type="PIRSR" id="PIRSR006232-1"/>
    </source>
</evidence>
<dbReference type="PANTHER" id="PTHR13903">
    <property type="entry name" value="PIRIN-RELATED"/>
    <property type="match status" value="1"/>
</dbReference>
<feature type="binding site" evidence="2">
    <location>
        <position position="120"/>
    </location>
    <ligand>
        <name>Fe cation</name>
        <dbReference type="ChEBI" id="CHEBI:24875"/>
    </ligand>
</feature>
<dbReference type="Pfam" id="PF05726">
    <property type="entry name" value="Pirin_C"/>
    <property type="match status" value="1"/>
</dbReference>
<proteinExistence type="inferred from homology"/>
<protein>
    <submittedName>
        <fullName evidence="6">Pirin family protein</fullName>
    </submittedName>
</protein>
<reference evidence="6 7" key="1">
    <citation type="submission" date="2020-04" db="EMBL/GenBank/DDBJ databases">
        <title>Flammeovirga sp. SR4, a novel species isolated from seawater.</title>
        <authorList>
            <person name="Wang X."/>
        </authorList>
    </citation>
    <scope>NUCLEOTIDE SEQUENCE [LARGE SCALE GENOMIC DNA]</scope>
    <source>
        <strain evidence="6 7">ATCC 23126</strain>
    </source>
</reference>